<dbReference type="Proteomes" id="UP001652622">
    <property type="component" value="Unplaced"/>
</dbReference>
<dbReference type="InParanoid" id="A0A6P9BJB3"/>
<keyword evidence="2" id="KW-0158">Chromosome</keyword>
<keyword evidence="2" id="KW-0539">Nucleus</keyword>
<dbReference type="InterPro" id="IPR036388">
    <property type="entry name" value="WH-like_DNA-bd_sf"/>
</dbReference>
<dbReference type="GeneID" id="117664506"/>
<evidence type="ECO:0000259" key="4">
    <source>
        <dbReference type="PROSITE" id="PS51504"/>
    </source>
</evidence>
<dbReference type="CDD" id="cd00073">
    <property type="entry name" value="H15"/>
    <property type="match status" value="1"/>
</dbReference>
<dbReference type="SUPFAM" id="SSF46785">
    <property type="entry name" value="Winged helix' DNA-binding domain"/>
    <property type="match status" value="1"/>
</dbReference>
<dbReference type="PRINTS" id="PR00624">
    <property type="entry name" value="HISTONEH5"/>
</dbReference>
<dbReference type="PROSITE" id="PS51504">
    <property type="entry name" value="H15"/>
    <property type="match status" value="1"/>
</dbReference>
<dbReference type="GO" id="GO:0006334">
    <property type="term" value="P:nucleosome assembly"/>
    <property type="evidence" value="ECO:0007669"/>
    <property type="project" value="InterPro"/>
</dbReference>
<evidence type="ECO:0000256" key="1">
    <source>
        <dbReference type="ARBA" id="ARBA00023125"/>
    </source>
</evidence>
<feature type="compositionally biased region" description="Acidic residues" evidence="3">
    <location>
        <begin position="24"/>
        <end position="33"/>
    </location>
</feature>
<evidence type="ECO:0000313" key="5">
    <source>
        <dbReference type="Proteomes" id="UP001652622"/>
    </source>
</evidence>
<feature type="domain" description="H15" evidence="4">
    <location>
        <begin position="81"/>
        <end position="157"/>
    </location>
</feature>
<dbReference type="OMA" id="MESNKFP"/>
<dbReference type="SMART" id="SM00526">
    <property type="entry name" value="H15"/>
    <property type="match status" value="1"/>
</dbReference>
<reference evidence="6" key="1">
    <citation type="submission" date="2025-08" db="UniProtKB">
        <authorList>
            <consortium name="RefSeq"/>
        </authorList>
    </citation>
    <scope>IDENTIFICATION</scope>
    <source>
        <tissue evidence="6">Blood</tissue>
    </source>
</reference>
<comment type="similarity">
    <text evidence="2">Belongs to the histone H1/H5 family.</text>
</comment>
<dbReference type="AlphaFoldDB" id="A0A6P9BJB3"/>
<accession>A0A6P9BJB3</accession>
<dbReference type="RefSeq" id="XP_034271337.1">
    <property type="nucleotide sequence ID" value="XM_034415446.2"/>
</dbReference>
<dbReference type="InterPro" id="IPR036390">
    <property type="entry name" value="WH_DNA-bd_sf"/>
</dbReference>
<proteinExistence type="inferred from homology"/>
<keyword evidence="1 2" id="KW-0238">DNA-binding</keyword>
<evidence type="ECO:0000256" key="2">
    <source>
        <dbReference type="RuleBase" id="RU003894"/>
    </source>
</evidence>
<feature type="compositionally biased region" description="Polar residues" evidence="3">
    <location>
        <begin position="13"/>
        <end position="23"/>
    </location>
</feature>
<dbReference type="GO" id="GO:0000786">
    <property type="term" value="C:nucleosome"/>
    <property type="evidence" value="ECO:0007669"/>
    <property type="project" value="InterPro"/>
</dbReference>
<comment type="subcellular location">
    <subcellularLocation>
        <location evidence="2">Nucleus</location>
    </subcellularLocation>
</comment>
<feature type="compositionally biased region" description="Basic residues" evidence="3">
    <location>
        <begin position="162"/>
        <end position="185"/>
    </location>
</feature>
<dbReference type="GO" id="GO:0030527">
    <property type="term" value="F:structural constituent of chromatin"/>
    <property type="evidence" value="ECO:0007669"/>
    <property type="project" value="InterPro"/>
</dbReference>
<gene>
    <name evidence="6" type="primary">LOC117664506</name>
</gene>
<dbReference type="Gene3D" id="1.10.10.10">
    <property type="entry name" value="Winged helix-like DNA-binding domain superfamily/Winged helix DNA-binding domain"/>
    <property type="match status" value="1"/>
</dbReference>
<dbReference type="InterPro" id="IPR005818">
    <property type="entry name" value="Histone_H1/H5_H15"/>
</dbReference>
<protein>
    <submittedName>
        <fullName evidence="6">Histone H1-like</fullName>
    </submittedName>
</protein>
<feature type="region of interest" description="Disordered" evidence="3">
    <location>
        <begin position="155"/>
        <end position="223"/>
    </location>
</feature>
<sequence length="223" mass="23951">MMESSAFPEAPTLDTSNDVAESPQTEDADEGPDSENIPGSSEAAAAQDPLLHGGRNHSRKRATLPSERSGKRLNKTRAAAPKPPTSTLSLLIYSAVASSKKKSGLSMQALKKIVADMGYDMVKKKHYFLRSIKNMVAKGQLWQIKGTGATGSFKISPDIGKKKPPIVKGKGPKAKYSTKNKKRSAVSKNARETAKKQVKANVKKACKRGKMSSVQDASVQVKV</sequence>
<feature type="compositionally biased region" description="Basic residues" evidence="3">
    <location>
        <begin position="196"/>
        <end position="210"/>
    </location>
</feature>
<organism evidence="5 6">
    <name type="scientific">Pantherophis guttatus</name>
    <name type="common">Corn snake</name>
    <name type="synonym">Elaphe guttata</name>
    <dbReference type="NCBI Taxonomy" id="94885"/>
    <lineage>
        <taxon>Eukaryota</taxon>
        <taxon>Metazoa</taxon>
        <taxon>Chordata</taxon>
        <taxon>Craniata</taxon>
        <taxon>Vertebrata</taxon>
        <taxon>Euteleostomi</taxon>
        <taxon>Lepidosauria</taxon>
        <taxon>Squamata</taxon>
        <taxon>Bifurcata</taxon>
        <taxon>Unidentata</taxon>
        <taxon>Episquamata</taxon>
        <taxon>Toxicofera</taxon>
        <taxon>Serpentes</taxon>
        <taxon>Colubroidea</taxon>
        <taxon>Colubridae</taxon>
        <taxon>Colubrinae</taxon>
        <taxon>Pantherophis</taxon>
    </lineage>
</organism>
<keyword evidence="5" id="KW-1185">Reference proteome</keyword>
<name>A0A6P9BJB3_PANGU</name>
<dbReference type="KEGG" id="pgut:117664506"/>
<feature type="region of interest" description="Disordered" evidence="3">
    <location>
        <begin position="1"/>
        <end position="84"/>
    </location>
</feature>
<feature type="compositionally biased region" description="Polar residues" evidence="3">
    <location>
        <begin position="212"/>
        <end position="223"/>
    </location>
</feature>
<dbReference type="GO" id="GO:0005634">
    <property type="term" value="C:nucleus"/>
    <property type="evidence" value="ECO:0007669"/>
    <property type="project" value="UniProtKB-SubCell"/>
</dbReference>
<dbReference type="Pfam" id="PF00538">
    <property type="entry name" value="Linker_histone"/>
    <property type="match status" value="1"/>
</dbReference>
<evidence type="ECO:0000256" key="3">
    <source>
        <dbReference type="SAM" id="MobiDB-lite"/>
    </source>
</evidence>
<evidence type="ECO:0000313" key="6">
    <source>
        <dbReference type="RefSeq" id="XP_034271337.1"/>
    </source>
</evidence>
<dbReference type="GO" id="GO:0003677">
    <property type="term" value="F:DNA binding"/>
    <property type="evidence" value="ECO:0007669"/>
    <property type="project" value="UniProtKB-KW"/>
</dbReference>
<dbReference type="InterPro" id="IPR005819">
    <property type="entry name" value="H1/H5"/>
</dbReference>